<protein>
    <submittedName>
        <fullName evidence="2">Uncharacterized protein</fullName>
    </submittedName>
</protein>
<evidence type="ECO:0000313" key="3">
    <source>
        <dbReference type="Proteomes" id="UP000033188"/>
    </source>
</evidence>
<reference evidence="3" key="1">
    <citation type="journal article" date="2014" name="Nucleic Acids Res.">
        <title>The evolutionary dynamics of variant antigen genes in Babesia reveal a history of genomic innovation underlying host-parasite interaction.</title>
        <authorList>
            <person name="Jackson A.P."/>
            <person name="Otto T.D."/>
            <person name="Darby A."/>
            <person name="Ramaprasad A."/>
            <person name="Xia D."/>
            <person name="Echaide I.E."/>
            <person name="Farber M."/>
            <person name="Gahlot S."/>
            <person name="Gamble J."/>
            <person name="Gupta D."/>
            <person name="Gupta Y."/>
            <person name="Jackson L."/>
            <person name="Malandrin L."/>
            <person name="Malas T.B."/>
            <person name="Moussa E."/>
            <person name="Nair M."/>
            <person name="Reid A.J."/>
            <person name="Sanders M."/>
            <person name="Sharma J."/>
            <person name="Tracey A."/>
            <person name="Quail M.A."/>
            <person name="Weir W."/>
            <person name="Wastling J.M."/>
            <person name="Hall N."/>
            <person name="Willadsen P."/>
            <person name="Lingelbach K."/>
            <person name="Shiels B."/>
            <person name="Tait A."/>
            <person name="Berriman M."/>
            <person name="Allred D.R."/>
            <person name="Pain A."/>
        </authorList>
    </citation>
    <scope>NUCLEOTIDE SEQUENCE [LARGE SCALE GENOMIC DNA]</scope>
    <source>
        <strain evidence="3">Bond</strain>
    </source>
</reference>
<evidence type="ECO:0000313" key="2">
    <source>
        <dbReference type="EMBL" id="CDR94009.1"/>
    </source>
</evidence>
<evidence type="ECO:0000256" key="1">
    <source>
        <dbReference type="SAM" id="Phobius"/>
    </source>
</evidence>
<dbReference type="OMA" id="ICDAKCT"/>
<name>A0A061D4X4_BABBI</name>
<sequence length="375" mass="41620">MAAAKVVTENCEGCSKLCSVYTGGTRCPKSCQLCILKKCDKNDRCQCYACTCGCQDNEDVKKGVKQCKDSNCDACKVLCQNLKAEQKCRCTFCDCGCQDAFKEGKRCYESTNKTCSKCKEKCKDSKDGACICYLCSCGCNGVNCQCCERCNPETRCQGTGKCDAEEVHGEKCPKGMCKQKAGSCAEVTCMCDDMGMEKRKDLCECKCRCEQQCPRILCDKKRSGGSNGQRGICNRSTKDECTCECQCNCNAYGKYYGKNGDVVRICDNDDNMHVYAIGKCRFKCTNCGRLCDQDRCMNWIRVIVIGLIILASLFVMRAIFPEKFRAIMTKIRATFASSPAHSGRSLNNLVGHRIPEETNVDRYPAFHPKTYAGLS</sequence>
<keyword evidence="1" id="KW-0812">Transmembrane</keyword>
<dbReference type="OrthoDB" id="366863at2759"/>
<dbReference type="AlphaFoldDB" id="A0A061D4X4"/>
<gene>
    <name evidence="2" type="ORF">BBBOND_0103280</name>
</gene>
<dbReference type="Proteomes" id="UP000033188">
    <property type="component" value="Chromosome 1"/>
</dbReference>
<keyword evidence="1" id="KW-1133">Transmembrane helix</keyword>
<dbReference type="VEuPathDB" id="PiroplasmaDB:BBBOND_0103280"/>
<dbReference type="GeneID" id="24562550"/>
<accession>A0A061D4X4</accession>
<proteinExistence type="predicted"/>
<dbReference type="EMBL" id="LK391707">
    <property type="protein sequence ID" value="CDR94009.1"/>
    <property type="molecule type" value="Genomic_DNA"/>
</dbReference>
<dbReference type="RefSeq" id="XP_012766195.1">
    <property type="nucleotide sequence ID" value="XM_012910741.1"/>
</dbReference>
<feature type="transmembrane region" description="Helical" evidence="1">
    <location>
        <begin position="299"/>
        <end position="320"/>
    </location>
</feature>
<dbReference type="KEGG" id="bbig:BBBOND_0103280"/>
<dbReference type="STRING" id="5866.A0A061D4X4"/>
<keyword evidence="1" id="KW-0472">Membrane</keyword>
<keyword evidence="3" id="KW-1185">Reference proteome</keyword>
<organism evidence="2 3">
    <name type="scientific">Babesia bigemina</name>
    <dbReference type="NCBI Taxonomy" id="5866"/>
    <lineage>
        <taxon>Eukaryota</taxon>
        <taxon>Sar</taxon>
        <taxon>Alveolata</taxon>
        <taxon>Apicomplexa</taxon>
        <taxon>Aconoidasida</taxon>
        <taxon>Piroplasmida</taxon>
        <taxon>Babesiidae</taxon>
        <taxon>Babesia</taxon>
    </lineage>
</organism>